<evidence type="ECO:0000313" key="4">
    <source>
        <dbReference type="Proteomes" id="UP000608522"/>
    </source>
</evidence>
<evidence type="ECO:0000259" key="2">
    <source>
        <dbReference type="Pfam" id="PF04167"/>
    </source>
</evidence>
<dbReference type="EMBL" id="BNED01000003">
    <property type="protein sequence ID" value="GHI74728.1"/>
    <property type="molecule type" value="Genomic_DNA"/>
</dbReference>
<protein>
    <recommendedName>
        <fullName evidence="2">DUF402 domain-containing protein</fullName>
    </recommendedName>
</protein>
<dbReference type="SUPFAM" id="SSF159234">
    <property type="entry name" value="FomD-like"/>
    <property type="match status" value="1"/>
</dbReference>
<feature type="domain" description="DUF402" evidence="2">
    <location>
        <begin position="74"/>
        <end position="187"/>
    </location>
</feature>
<dbReference type="InterPro" id="IPR007295">
    <property type="entry name" value="DUF402"/>
</dbReference>
<dbReference type="PANTHER" id="PTHR39159:SF1">
    <property type="entry name" value="UPF0374 PROTEIN YGAC"/>
    <property type="match status" value="1"/>
</dbReference>
<organism evidence="3 4">
    <name type="scientific">Streptomyces spororaveus</name>
    <dbReference type="NCBI Taxonomy" id="284039"/>
    <lineage>
        <taxon>Bacteria</taxon>
        <taxon>Bacillati</taxon>
        <taxon>Actinomycetota</taxon>
        <taxon>Actinomycetes</taxon>
        <taxon>Kitasatosporales</taxon>
        <taxon>Streptomycetaceae</taxon>
        <taxon>Streptomyces</taxon>
    </lineage>
</organism>
<dbReference type="PANTHER" id="PTHR39159">
    <property type="match status" value="1"/>
</dbReference>
<comment type="caution">
    <text evidence="3">The sequence shown here is derived from an EMBL/GenBank/DDBJ whole genome shotgun (WGS) entry which is preliminary data.</text>
</comment>
<keyword evidence="4" id="KW-1185">Reference proteome</keyword>
<proteinExistence type="predicted"/>
<dbReference type="InterPro" id="IPR050212">
    <property type="entry name" value="Ntdp-like"/>
</dbReference>
<gene>
    <name evidence="3" type="ORF">Sspor_02890</name>
</gene>
<dbReference type="RefSeq" id="WP_202197314.1">
    <property type="nucleotide sequence ID" value="NZ_BAAATO010000090.1"/>
</dbReference>
<keyword evidence="1" id="KW-0378">Hydrolase</keyword>
<reference evidence="4" key="1">
    <citation type="submission" date="2023-07" db="EMBL/GenBank/DDBJ databases">
        <title>Whole genome shotgun sequence of Streptomyces spororaveus NBRC 15456.</title>
        <authorList>
            <person name="Komaki H."/>
            <person name="Tamura T."/>
        </authorList>
    </citation>
    <scope>NUCLEOTIDE SEQUENCE [LARGE SCALE GENOMIC DNA]</scope>
    <source>
        <strain evidence="4">NBRC 15456</strain>
    </source>
</reference>
<dbReference type="Gene3D" id="2.40.380.10">
    <property type="entry name" value="FomD-like"/>
    <property type="match status" value="1"/>
</dbReference>
<dbReference type="InterPro" id="IPR035930">
    <property type="entry name" value="FomD-like_sf"/>
</dbReference>
<dbReference type="Pfam" id="PF04167">
    <property type="entry name" value="DUF402"/>
    <property type="match status" value="1"/>
</dbReference>
<sequence length="228" mass="25517">MRGFETGQTVVRRDVHRSGRVWSEQALRVVCDTGEALVTACAPGAQARWPALYAQARAEGDRSVRTAAFDAMADGRWELAGAVWQETDLLLWKPPTAWFSINAFFVPDGDGRRLRNWYVNFEHPTRRTAAGFDTLDLTVDLVVTPDLASWEWKDEDEYAHVRRLGIVSDTEHRAVEAARGEVLAMLAELSGVFAQAERWAAWRWEPAWPTPCLPRPTAAAERVAPEGG</sequence>
<accession>A0ABQ3T2W9</accession>
<name>A0ABQ3T2W9_9ACTN</name>
<evidence type="ECO:0000256" key="1">
    <source>
        <dbReference type="ARBA" id="ARBA00022801"/>
    </source>
</evidence>
<dbReference type="Proteomes" id="UP000608522">
    <property type="component" value="Unassembled WGS sequence"/>
</dbReference>
<evidence type="ECO:0000313" key="3">
    <source>
        <dbReference type="EMBL" id="GHI74728.1"/>
    </source>
</evidence>